<reference evidence="10" key="1">
    <citation type="submission" date="2021-09" db="EMBL/GenBank/DDBJ databases">
        <authorList>
            <person name="Martin H S."/>
        </authorList>
    </citation>
    <scope>NUCLEOTIDE SEQUENCE</scope>
</reference>
<keyword evidence="8" id="KW-0472">Membrane</keyword>
<evidence type="ECO:0000256" key="4">
    <source>
        <dbReference type="ARBA" id="ARBA00022692"/>
    </source>
</evidence>
<keyword evidence="5 9" id="KW-0999">Mitochondrion inner membrane</keyword>
<name>A0A8J2QSB5_9NEOP</name>
<evidence type="ECO:0000313" key="10">
    <source>
        <dbReference type="EMBL" id="CAG9568309.1"/>
    </source>
</evidence>
<sequence>MSKLYKAVVNTADKFVPSQLRPLWEHAAGPKTIFFWAPAFKWALVLTSIDEFRRPLEKVSPTQSATLAATGLIWTRYCLVIKPINYALSLCNFSLGVANGVQFLRAYRYHSLKGGVGKKKVIFKY</sequence>
<keyword evidence="6" id="KW-1133">Transmembrane helix</keyword>
<evidence type="ECO:0000256" key="1">
    <source>
        <dbReference type="ARBA" id="ARBA00004448"/>
    </source>
</evidence>
<gene>
    <name evidence="10" type="ORF">DCHRY22_LOCUS8210</name>
</gene>
<evidence type="ECO:0000256" key="3">
    <source>
        <dbReference type="ARBA" id="ARBA00022448"/>
    </source>
</evidence>
<comment type="similarity">
    <text evidence="2 9">Belongs to the mitochondrial pyruvate carrier (MPC) (TC 2.A.105) family.</text>
</comment>
<dbReference type="Proteomes" id="UP000789524">
    <property type="component" value="Unassembled WGS sequence"/>
</dbReference>
<accession>A0A8J2QSB5</accession>
<comment type="function">
    <text evidence="9">Mediates the uptake of pyruvate into mitochondria.</text>
</comment>
<keyword evidence="11" id="KW-1185">Reference proteome</keyword>
<evidence type="ECO:0000256" key="9">
    <source>
        <dbReference type="RuleBase" id="RU363100"/>
    </source>
</evidence>
<keyword evidence="4" id="KW-0812">Transmembrane</keyword>
<evidence type="ECO:0000256" key="7">
    <source>
        <dbReference type="ARBA" id="ARBA00023128"/>
    </source>
</evidence>
<evidence type="ECO:0000313" key="11">
    <source>
        <dbReference type="Proteomes" id="UP000789524"/>
    </source>
</evidence>
<dbReference type="EMBL" id="CAKASE010000060">
    <property type="protein sequence ID" value="CAG9568309.1"/>
    <property type="molecule type" value="Genomic_DNA"/>
</dbReference>
<dbReference type="AlphaFoldDB" id="A0A8J2QSB5"/>
<proteinExistence type="inferred from homology"/>
<dbReference type="GO" id="GO:0005743">
    <property type="term" value="C:mitochondrial inner membrane"/>
    <property type="evidence" value="ECO:0007669"/>
    <property type="project" value="UniProtKB-SubCell"/>
</dbReference>
<comment type="caution">
    <text evidence="10">The sequence shown here is derived from an EMBL/GenBank/DDBJ whole genome shotgun (WGS) entry which is preliminary data.</text>
</comment>
<keyword evidence="3 9" id="KW-0813">Transport</keyword>
<evidence type="ECO:0000256" key="8">
    <source>
        <dbReference type="ARBA" id="ARBA00023136"/>
    </source>
</evidence>
<dbReference type="OrthoDB" id="869189at2759"/>
<dbReference type="InterPro" id="IPR005336">
    <property type="entry name" value="MPC"/>
</dbReference>
<organism evidence="10 11">
    <name type="scientific">Danaus chrysippus</name>
    <name type="common">African queen</name>
    <dbReference type="NCBI Taxonomy" id="151541"/>
    <lineage>
        <taxon>Eukaryota</taxon>
        <taxon>Metazoa</taxon>
        <taxon>Ecdysozoa</taxon>
        <taxon>Arthropoda</taxon>
        <taxon>Hexapoda</taxon>
        <taxon>Insecta</taxon>
        <taxon>Pterygota</taxon>
        <taxon>Neoptera</taxon>
        <taxon>Endopterygota</taxon>
        <taxon>Lepidoptera</taxon>
        <taxon>Glossata</taxon>
        <taxon>Ditrysia</taxon>
        <taxon>Papilionoidea</taxon>
        <taxon>Nymphalidae</taxon>
        <taxon>Danainae</taxon>
        <taxon>Danaini</taxon>
        <taxon>Danaina</taxon>
        <taxon>Danaus</taxon>
        <taxon>Anosia</taxon>
    </lineage>
</organism>
<protein>
    <recommendedName>
        <fullName evidence="9">Mitochondrial pyruvate carrier</fullName>
    </recommendedName>
</protein>
<evidence type="ECO:0000256" key="2">
    <source>
        <dbReference type="ARBA" id="ARBA00006416"/>
    </source>
</evidence>
<dbReference type="GO" id="GO:0006850">
    <property type="term" value="P:pyruvate import into mitochondria"/>
    <property type="evidence" value="ECO:0007669"/>
    <property type="project" value="InterPro"/>
</dbReference>
<keyword evidence="7 9" id="KW-0496">Mitochondrion</keyword>
<evidence type="ECO:0000256" key="6">
    <source>
        <dbReference type="ARBA" id="ARBA00022989"/>
    </source>
</evidence>
<dbReference type="Pfam" id="PF03650">
    <property type="entry name" value="MPC"/>
    <property type="match status" value="1"/>
</dbReference>
<comment type="subcellular location">
    <subcellularLocation>
        <location evidence="1 9">Mitochondrion inner membrane</location>
        <topology evidence="1 9">Multi-pass membrane protein</topology>
    </subcellularLocation>
</comment>
<evidence type="ECO:0000256" key="5">
    <source>
        <dbReference type="ARBA" id="ARBA00022792"/>
    </source>
</evidence>